<dbReference type="EMBL" id="SCHB01000008">
    <property type="protein sequence ID" value="TBW71001.1"/>
    <property type="molecule type" value="Genomic_DNA"/>
</dbReference>
<feature type="repeat" description="TPR" evidence="3">
    <location>
        <begin position="172"/>
        <end position="205"/>
    </location>
</feature>
<dbReference type="InterPro" id="IPR019734">
    <property type="entry name" value="TPR_rpt"/>
</dbReference>
<feature type="repeat" description="TPR" evidence="3">
    <location>
        <begin position="34"/>
        <end position="67"/>
    </location>
</feature>
<evidence type="ECO:0000256" key="3">
    <source>
        <dbReference type="PROSITE-ProRule" id="PRU00339"/>
    </source>
</evidence>
<reference evidence="4 5" key="1">
    <citation type="journal article" date="2019" name="Sci. Transl. Med.">
        <title>Quorum sensing between bacterial species on the skin protects against epidermal injury in atopic dermatitis.</title>
        <authorList>
            <person name="Williams M.R."/>
        </authorList>
    </citation>
    <scope>NUCLEOTIDE SEQUENCE [LARGE SCALE GENOMIC DNA]</scope>
    <source>
        <strain evidence="4 5">E7</strain>
    </source>
</reference>
<dbReference type="SMART" id="SM00028">
    <property type="entry name" value="TPR"/>
    <property type="match status" value="5"/>
</dbReference>
<keyword evidence="1" id="KW-0677">Repeat</keyword>
<dbReference type="PROSITE" id="PS50005">
    <property type="entry name" value="TPR"/>
    <property type="match status" value="4"/>
</dbReference>
<dbReference type="GeneID" id="58089592"/>
<dbReference type="AlphaFoldDB" id="A0A4Q9W7D2"/>
<sequence>MTEQEQIYQYIQKGQRDKALKALFNNIEENPNVIENYINAGIILADIGEIVQAEKFFQRALTIDDTNGAIYYNLANIYYNQGRFNEAIKLYQKSLKYHMDMVDCNYMIGMAFNQLEAFKEALPYLMTAAEKDENRDSEIQFQYGLVLCQLEMFEQAIQQLKYVLQLDPSHTDALYNLGLALYMETEDIDTAISYFERAIAIDPKHLLSQHAKATFLSMKNKED</sequence>
<dbReference type="Pfam" id="PF13432">
    <property type="entry name" value="TPR_16"/>
    <property type="match status" value="1"/>
</dbReference>
<dbReference type="InterPro" id="IPR051685">
    <property type="entry name" value="Ycf3/AcsC/BcsC/TPR_MFPF"/>
</dbReference>
<dbReference type="Proteomes" id="UP000293637">
    <property type="component" value="Unassembled WGS sequence"/>
</dbReference>
<dbReference type="PROSITE" id="PS50293">
    <property type="entry name" value="TPR_REGION"/>
    <property type="match status" value="2"/>
</dbReference>
<keyword evidence="2 3" id="KW-0802">TPR repeat</keyword>
<accession>A0A4Q9W7D2</accession>
<organism evidence="4 5">
    <name type="scientific">Staphylococcus lugdunensis</name>
    <dbReference type="NCBI Taxonomy" id="28035"/>
    <lineage>
        <taxon>Bacteria</taxon>
        <taxon>Bacillati</taxon>
        <taxon>Bacillota</taxon>
        <taxon>Bacilli</taxon>
        <taxon>Bacillales</taxon>
        <taxon>Staphylococcaceae</taxon>
        <taxon>Staphylococcus</taxon>
    </lineage>
</organism>
<evidence type="ECO:0000313" key="4">
    <source>
        <dbReference type="EMBL" id="TBW71001.1"/>
    </source>
</evidence>
<evidence type="ECO:0000313" key="5">
    <source>
        <dbReference type="Proteomes" id="UP000293637"/>
    </source>
</evidence>
<gene>
    <name evidence="4" type="ORF">EQ812_10710</name>
</gene>
<dbReference type="PANTHER" id="PTHR44943:SF4">
    <property type="entry name" value="TPR REPEAT-CONTAINING PROTEIN MJ0798"/>
    <property type="match status" value="1"/>
</dbReference>
<dbReference type="InterPro" id="IPR011990">
    <property type="entry name" value="TPR-like_helical_dom_sf"/>
</dbReference>
<dbReference type="SUPFAM" id="SSF48452">
    <property type="entry name" value="TPR-like"/>
    <property type="match status" value="1"/>
</dbReference>
<evidence type="ECO:0000256" key="1">
    <source>
        <dbReference type="ARBA" id="ARBA00022737"/>
    </source>
</evidence>
<comment type="caution">
    <text evidence="4">The sequence shown here is derived from an EMBL/GenBank/DDBJ whole genome shotgun (WGS) entry which is preliminary data.</text>
</comment>
<evidence type="ECO:0000256" key="2">
    <source>
        <dbReference type="ARBA" id="ARBA00022803"/>
    </source>
</evidence>
<dbReference type="RefSeq" id="WP_002492893.1">
    <property type="nucleotide sequence ID" value="NZ_AP021848.1"/>
</dbReference>
<protein>
    <submittedName>
        <fullName evidence="4">Tetratricopeptide repeat protein</fullName>
    </submittedName>
</protein>
<dbReference type="Gene3D" id="1.25.40.10">
    <property type="entry name" value="Tetratricopeptide repeat domain"/>
    <property type="match status" value="1"/>
</dbReference>
<feature type="repeat" description="TPR" evidence="3">
    <location>
        <begin position="68"/>
        <end position="101"/>
    </location>
</feature>
<name>A0A4Q9W7D2_STALU</name>
<feature type="repeat" description="TPR" evidence="3">
    <location>
        <begin position="137"/>
        <end position="170"/>
    </location>
</feature>
<proteinExistence type="predicted"/>
<dbReference type="PANTHER" id="PTHR44943">
    <property type="entry name" value="CELLULOSE SYNTHASE OPERON PROTEIN C"/>
    <property type="match status" value="1"/>
</dbReference>
<dbReference type="Pfam" id="PF14559">
    <property type="entry name" value="TPR_19"/>
    <property type="match status" value="1"/>
</dbReference>